<dbReference type="EMBL" id="PCRN01000015">
    <property type="protein sequence ID" value="PIP22484.1"/>
    <property type="molecule type" value="Genomic_DNA"/>
</dbReference>
<accession>A0A2G9YTA4</accession>
<reference evidence="2 3" key="1">
    <citation type="submission" date="2017-09" db="EMBL/GenBank/DDBJ databases">
        <title>Depth-based differentiation of microbial function through sediment-hosted aquifers and enrichment of novel symbionts in the deep terrestrial subsurface.</title>
        <authorList>
            <person name="Probst A.J."/>
            <person name="Ladd B."/>
            <person name="Jarett J.K."/>
            <person name="Geller-Mcgrath D.E."/>
            <person name="Sieber C.M."/>
            <person name="Emerson J.B."/>
            <person name="Anantharaman K."/>
            <person name="Thomas B.C."/>
            <person name="Malmstrom R."/>
            <person name="Stieglmeier M."/>
            <person name="Klingl A."/>
            <person name="Woyke T."/>
            <person name="Ryan C.M."/>
            <person name="Banfield J.F."/>
        </authorList>
    </citation>
    <scope>NUCLEOTIDE SEQUENCE [LARGE SCALE GENOMIC DNA]</scope>
    <source>
        <strain evidence="2">CG23_combo_of_CG06-09_8_20_14_all_39_25</strain>
    </source>
</reference>
<feature type="transmembrane region" description="Helical" evidence="1">
    <location>
        <begin position="79"/>
        <end position="98"/>
    </location>
</feature>
<name>A0A2G9YTA4_9BACT</name>
<evidence type="ECO:0000313" key="3">
    <source>
        <dbReference type="Proteomes" id="UP000229054"/>
    </source>
</evidence>
<keyword evidence="1" id="KW-0812">Transmembrane</keyword>
<dbReference type="Gene3D" id="1.10.287.1260">
    <property type="match status" value="2"/>
</dbReference>
<keyword evidence="1" id="KW-0472">Membrane</keyword>
<keyword evidence="1" id="KW-1133">Transmembrane helix</keyword>
<protein>
    <recommendedName>
        <fullName evidence="4">Small-conductance mechanosensitive ion channel</fullName>
    </recommendedName>
</protein>
<evidence type="ECO:0008006" key="4">
    <source>
        <dbReference type="Google" id="ProtNLM"/>
    </source>
</evidence>
<dbReference type="Proteomes" id="UP000229054">
    <property type="component" value="Unassembled WGS sequence"/>
</dbReference>
<dbReference type="AlphaFoldDB" id="A0A2G9YTA4"/>
<dbReference type="Pfam" id="PF05552">
    <property type="entry name" value="MS_channel_1st_1"/>
    <property type="match status" value="2"/>
</dbReference>
<sequence length="217" mass="24415">MFQETFSKIGEAFIETLPSFIEIILVFIIGWYISKWIGQGIARFLEKTKINQIIKRVGWQESLAKMDISFNIPRTLGEFFRWCIFLLFLMAIAEIAQLPGVSQFLVQVISFLPNIFIALLIFLLALLAVDFSQKIVIGSLEKEKITYSKILGQGIRSSIWMLAALAILYQLKIVPALILSGFVAFLATLTLVIGLAFGLGGKDMAKKILEDIKNKFS</sequence>
<feature type="transmembrane region" description="Helical" evidence="1">
    <location>
        <begin position="150"/>
        <end position="171"/>
    </location>
</feature>
<feature type="transmembrane region" description="Helical" evidence="1">
    <location>
        <begin position="104"/>
        <end position="129"/>
    </location>
</feature>
<evidence type="ECO:0000256" key="1">
    <source>
        <dbReference type="SAM" id="Phobius"/>
    </source>
</evidence>
<evidence type="ECO:0000313" key="2">
    <source>
        <dbReference type="EMBL" id="PIP22484.1"/>
    </source>
</evidence>
<feature type="transmembrane region" description="Helical" evidence="1">
    <location>
        <begin position="12"/>
        <end position="33"/>
    </location>
</feature>
<organism evidence="2 3">
    <name type="scientific">Candidatus Nealsonbacteria bacterium CG23_combo_of_CG06-09_8_20_14_all_39_25</name>
    <dbReference type="NCBI Taxonomy" id="1974723"/>
    <lineage>
        <taxon>Bacteria</taxon>
        <taxon>Candidatus Nealsoniibacteriota</taxon>
    </lineage>
</organism>
<dbReference type="InterPro" id="IPR008910">
    <property type="entry name" value="MSC_TM_helix"/>
</dbReference>
<feature type="transmembrane region" description="Helical" evidence="1">
    <location>
        <begin position="177"/>
        <end position="199"/>
    </location>
</feature>
<proteinExistence type="predicted"/>
<comment type="caution">
    <text evidence="2">The sequence shown here is derived from an EMBL/GenBank/DDBJ whole genome shotgun (WGS) entry which is preliminary data.</text>
</comment>
<gene>
    <name evidence="2" type="ORF">COX38_00320</name>
</gene>